<evidence type="ECO:0000259" key="1">
    <source>
        <dbReference type="Pfam" id="PF01551"/>
    </source>
</evidence>
<keyword evidence="3" id="KW-1185">Reference proteome</keyword>
<evidence type="ECO:0000313" key="2">
    <source>
        <dbReference type="EMBL" id="GAA4064570.1"/>
    </source>
</evidence>
<dbReference type="Proteomes" id="UP001501734">
    <property type="component" value="Unassembled WGS sequence"/>
</dbReference>
<gene>
    <name evidence="2" type="ORF">GCM10022410_08890</name>
</gene>
<proteinExistence type="predicted"/>
<dbReference type="InterPro" id="IPR016047">
    <property type="entry name" value="M23ase_b-sheet_dom"/>
</dbReference>
<dbReference type="SUPFAM" id="SSF51261">
    <property type="entry name" value="Duplicated hybrid motif"/>
    <property type="match status" value="1"/>
</dbReference>
<dbReference type="Pfam" id="PF01551">
    <property type="entry name" value="Peptidase_M23"/>
    <property type="match status" value="1"/>
</dbReference>
<dbReference type="PANTHER" id="PTHR21666">
    <property type="entry name" value="PEPTIDASE-RELATED"/>
    <property type="match status" value="1"/>
</dbReference>
<dbReference type="EMBL" id="BAABDL010000048">
    <property type="protein sequence ID" value="GAA4064570.1"/>
    <property type="molecule type" value="Genomic_DNA"/>
</dbReference>
<evidence type="ECO:0000313" key="3">
    <source>
        <dbReference type="Proteomes" id="UP001501734"/>
    </source>
</evidence>
<comment type="caution">
    <text evidence="2">The sequence shown here is derived from an EMBL/GenBank/DDBJ whole genome shotgun (WGS) entry which is preliminary data.</text>
</comment>
<dbReference type="CDD" id="cd12797">
    <property type="entry name" value="M23_peptidase"/>
    <property type="match status" value="1"/>
</dbReference>
<dbReference type="InterPro" id="IPR011055">
    <property type="entry name" value="Dup_hybrid_motif"/>
</dbReference>
<protein>
    <recommendedName>
        <fullName evidence="1">M23ase beta-sheet core domain-containing protein</fullName>
    </recommendedName>
</protein>
<accession>A0ABP7VCR0</accession>
<dbReference type="Gene3D" id="2.70.70.10">
    <property type="entry name" value="Glucose Permease (Domain IIA)"/>
    <property type="match status" value="1"/>
</dbReference>
<organism evidence="2 3">
    <name type="scientific">Amphibacillus indicireducens</name>
    <dbReference type="NCBI Taxonomy" id="1076330"/>
    <lineage>
        <taxon>Bacteria</taxon>
        <taxon>Bacillati</taxon>
        <taxon>Bacillota</taxon>
        <taxon>Bacilli</taxon>
        <taxon>Bacillales</taxon>
        <taxon>Bacillaceae</taxon>
        <taxon>Amphibacillus</taxon>
    </lineage>
</organism>
<dbReference type="PANTHER" id="PTHR21666:SF274">
    <property type="entry name" value="STAGE IV SPORULATION PROTEIN FA"/>
    <property type="match status" value="1"/>
</dbReference>
<reference evidence="3" key="1">
    <citation type="journal article" date="2019" name="Int. J. Syst. Evol. Microbiol.">
        <title>The Global Catalogue of Microorganisms (GCM) 10K type strain sequencing project: providing services to taxonomists for standard genome sequencing and annotation.</title>
        <authorList>
            <consortium name="The Broad Institute Genomics Platform"/>
            <consortium name="The Broad Institute Genome Sequencing Center for Infectious Disease"/>
            <person name="Wu L."/>
            <person name="Ma J."/>
        </authorList>
    </citation>
    <scope>NUCLEOTIDE SEQUENCE [LARGE SCALE GENOMIC DNA]</scope>
    <source>
        <strain evidence="3">JCM 17250</strain>
    </source>
</reference>
<sequence length="239" mass="26997">MMKRDVSQFRRSLAKRKAEKLRAIQNRSASRPVKPIVRKINPSHQQTEQTTPVFVRQLIASGFVFLAVLFFNQFKSPANDVSQWVTDQLREDFPFATVNVWYQEQFGSPLGFFVEESRQVVPNQQVIPVNGVINQSYDLNGQGLMIETADQPEVYAIDQGVVLFAGNDRTTGKTVVIQHPDRTKSTYGFLADIDVRPYQFIQASQQIGATSSDATVFFAVQRGMDYLDPNEVISIDGLE</sequence>
<feature type="domain" description="M23ase beta-sheet core" evidence="1">
    <location>
        <begin position="142"/>
        <end position="214"/>
    </location>
</feature>
<dbReference type="InterPro" id="IPR050570">
    <property type="entry name" value="Cell_wall_metabolism_enzyme"/>
</dbReference>
<name>A0ABP7VCR0_9BACI</name>